<sequence>MDAGYKFHFKNALWTALVLVLSACKKDGPEPDYPAGSNQYINDWILDSMQVYYYWNSSLPRNPDLNKDPLPFFATLKNPQDRFSRIYHNAVPESYLPSPVQHFGLELILYSAGGGAPQATVALVVPGSRAAAAGLQRGQRITHIDGTAPTAGNIQNLIGAAVAQRSITLDVAEAGKITIPAGTVSENPVYLYKTFNDSPTPVAYLFYNSFDGRYRHDLVQAFDAFRQAGAKELIIDLRYNAGGDVGVCAALAAALCPVDDTDIFIEYRGNQRAGIRRETFAKTIAKTYSGTPFPFAGIRSMRLPLSRVFILTGRHTASAAEFLIQSLRPWTAVIQIGETTLGKDMASFSIRDNNANKNNAWHLEPLVFKLYNAHSEGDYPSGLAPDIQRNELGGTLLPLGHPDDPLIREALERINGITAKARTALPDREPHIFYDSREAADRNTSFIVSP</sequence>
<dbReference type="Gene3D" id="3.30.750.170">
    <property type="match status" value="1"/>
</dbReference>
<dbReference type="PANTHER" id="PTHR32060">
    <property type="entry name" value="TAIL-SPECIFIC PROTEASE"/>
    <property type="match status" value="1"/>
</dbReference>
<gene>
    <name evidence="4" type="ORF">BC792_11625</name>
</gene>
<dbReference type="GO" id="GO:0007165">
    <property type="term" value="P:signal transduction"/>
    <property type="evidence" value="ECO:0007669"/>
    <property type="project" value="TreeGrafter"/>
</dbReference>
<evidence type="ECO:0000259" key="1">
    <source>
        <dbReference type="Pfam" id="PF03572"/>
    </source>
</evidence>
<dbReference type="PANTHER" id="PTHR32060:SF30">
    <property type="entry name" value="CARBOXY-TERMINAL PROCESSING PROTEASE CTPA"/>
    <property type="match status" value="1"/>
</dbReference>
<keyword evidence="5" id="KW-1185">Reference proteome</keyword>
<dbReference type="Pfam" id="PF18294">
    <property type="entry name" value="Pept_S41_N"/>
    <property type="match status" value="1"/>
</dbReference>
<dbReference type="InterPro" id="IPR005151">
    <property type="entry name" value="Tail-specific_protease"/>
</dbReference>
<reference evidence="4 5" key="1">
    <citation type="submission" date="2019-07" db="EMBL/GenBank/DDBJ databases">
        <title>Genomic Encyclopedia of Archaeal and Bacterial Type Strains, Phase II (KMG-II): from individual species to whole genera.</title>
        <authorList>
            <person name="Goeker M."/>
        </authorList>
    </citation>
    <scope>NUCLEOTIDE SEQUENCE [LARGE SCALE GENOMIC DNA]</scope>
    <source>
        <strain evidence="4 5">DSM 18850</strain>
    </source>
</reference>
<dbReference type="SUPFAM" id="SSF50156">
    <property type="entry name" value="PDZ domain-like"/>
    <property type="match status" value="1"/>
</dbReference>
<dbReference type="EMBL" id="VNHX01000016">
    <property type="protein sequence ID" value="TYP92423.1"/>
    <property type="molecule type" value="Genomic_DNA"/>
</dbReference>
<protein>
    <submittedName>
        <fullName evidence="4">Peptidase S41-like protein</fullName>
    </submittedName>
</protein>
<dbReference type="AlphaFoldDB" id="A0A5S5D8K2"/>
<dbReference type="GO" id="GO:0006508">
    <property type="term" value="P:proteolysis"/>
    <property type="evidence" value="ECO:0007669"/>
    <property type="project" value="InterPro"/>
</dbReference>
<dbReference type="GO" id="GO:0008236">
    <property type="term" value="F:serine-type peptidase activity"/>
    <property type="evidence" value="ECO:0007669"/>
    <property type="project" value="InterPro"/>
</dbReference>
<dbReference type="Pfam" id="PF03572">
    <property type="entry name" value="Peptidase_S41"/>
    <property type="match status" value="1"/>
</dbReference>
<accession>A0A5S5D8K2</accession>
<dbReference type="SUPFAM" id="SSF52096">
    <property type="entry name" value="ClpP/crotonase"/>
    <property type="match status" value="1"/>
</dbReference>
<evidence type="ECO:0000313" key="4">
    <source>
        <dbReference type="EMBL" id="TYP92423.1"/>
    </source>
</evidence>
<organism evidence="4 5">
    <name type="scientific">Sphingobacterium allocomposti</name>
    <dbReference type="NCBI Taxonomy" id="415956"/>
    <lineage>
        <taxon>Bacteria</taxon>
        <taxon>Pseudomonadati</taxon>
        <taxon>Bacteroidota</taxon>
        <taxon>Sphingobacteriia</taxon>
        <taxon>Sphingobacteriales</taxon>
        <taxon>Sphingobacteriaceae</taxon>
        <taxon>Sphingobacterium</taxon>
    </lineage>
</organism>
<feature type="domain" description="PDZ" evidence="2">
    <location>
        <begin position="121"/>
        <end position="171"/>
    </location>
</feature>
<dbReference type="InterPro" id="IPR029045">
    <property type="entry name" value="ClpP/crotonase-like_dom_sf"/>
</dbReference>
<dbReference type="PROSITE" id="PS51257">
    <property type="entry name" value="PROKAR_LIPOPROTEIN"/>
    <property type="match status" value="1"/>
</dbReference>
<feature type="domain" description="Peptidase S41 N-terminal" evidence="3">
    <location>
        <begin position="41"/>
        <end position="84"/>
    </location>
</feature>
<dbReference type="Gene3D" id="3.90.226.10">
    <property type="entry name" value="2-enoyl-CoA Hydratase, Chain A, domain 1"/>
    <property type="match status" value="1"/>
</dbReference>
<dbReference type="GO" id="GO:0030288">
    <property type="term" value="C:outer membrane-bounded periplasmic space"/>
    <property type="evidence" value="ECO:0007669"/>
    <property type="project" value="TreeGrafter"/>
</dbReference>
<dbReference type="Gene3D" id="2.30.42.10">
    <property type="match status" value="1"/>
</dbReference>
<dbReference type="GO" id="GO:0004175">
    <property type="term" value="F:endopeptidase activity"/>
    <property type="evidence" value="ECO:0007669"/>
    <property type="project" value="TreeGrafter"/>
</dbReference>
<name>A0A5S5D8K2_9SPHI</name>
<dbReference type="CDD" id="cd07561">
    <property type="entry name" value="Peptidase_S41_CPP_like"/>
    <property type="match status" value="1"/>
</dbReference>
<proteinExistence type="predicted"/>
<evidence type="ECO:0000259" key="3">
    <source>
        <dbReference type="Pfam" id="PF18294"/>
    </source>
</evidence>
<dbReference type="Pfam" id="PF17820">
    <property type="entry name" value="PDZ_6"/>
    <property type="match status" value="1"/>
</dbReference>
<dbReference type="Proteomes" id="UP000325105">
    <property type="component" value="Unassembled WGS sequence"/>
</dbReference>
<feature type="domain" description="Tail specific protease" evidence="1">
    <location>
        <begin position="202"/>
        <end position="387"/>
    </location>
</feature>
<dbReference type="InterPro" id="IPR041489">
    <property type="entry name" value="PDZ_6"/>
</dbReference>
<dbReference type="InterPro" id="IPR041613">
    <property type="entry name" value="Pept_S41_N"/>
</dbReference>
<dbReference type="InterPro" id="IPR036034">
    <property type="entry name" value="PDZ_sf"/>
</dbReference>
<evidence type="ECO:0000259" key="2">
    <source>
        <dbReference type="Pfam" id="PF17820"/>
    </source>
</evidence>
<evidence type="ECO:0000313" key="5">
    <source>
        <dbReference type="Proteomes" id="UP000325105"/>
    </source>
</evidence>
<comment type="caution">
    <text evidence="4">The sequence shown here is derived from an EMBL/GenBank/DDBJ whole genome shotgun (WGS) entry which is preliminary data.</text>
</comment>